<protein>
    <submittedName>
        <fullName evidence="9">Cytochrome P450</fullName>
    </submittedName>
</protein>
<evidence type="ECO:0000256" key="6">
    <source>
        <dbReference type="ARBA" id="ARBA00023033"/>
    </source>
</evidence>
<gene>
    <name evidence="9" type="ORF">TH66_14230</name>
    <name evidence="10" type="ORF">TR74_03505</name>
</gene>
<feature type="region of interest" description="Disordered" evidence="8">
    <location>
        <begin position="62"/>
        <end position="89"/>
    </location>
</feature>
<keyword evidence="2 7" id="KW-0349">Heme</keyword>
<keyword evidence="4 7" id="KW-0560">Oxidoreductase</keyword>
<evidence type="ECO:0000256" key="8">
    <source>
        <dbReference type="SAM" id="MobiDB-lite"/>
    </source>
</evidence>
<dbReference type="SUPFAM" id="SSF48264">
    <property type="entry name" value="Cytochrome P450"/>
    <property type="match status" value="1"/>
</dbReference>
<dbReference type="AlphaFoldDB" id="A0A132MQH5"/>
<evidence type="ECO:0000256" key="3">
    <source>
        <dbReference type="ARBA" id="ARBA00022723"/>
    </source>
</evidence>
<dbReference type="RefSeq" id="WP_067070649.1">
    <property type="nucleotide sequence ID" value="NZ_JYIJ01000018.1"/>
</dbReference>
<evidence type="ECO:0000256" key="7">
    <source>
        <dbReference type="RuleBase" id="RU000461"/>
    </source>
</evidence>
<keyword evidence="3 7" id="KW-0479">Metal-binding</keyword>
<dbReference type="InterPro" id="IPR036396">
    <property type="entry name" value="Cyt_P450_sf"/>
</dbReference>
<dbReference type="EMBL" id="JYIJ01000018">
    <property type="protein sequence ID" value="KWX00091.1"/>
    <property type="molecule type" value="Genomic_DNA"/>
</dbReference>
<dbReference type="PRINTS" id="PR00359">
    <property type="entry name" value="BP450"/>
</dbReference>
<evidence type="ECO:0000313" key="12">
    <source>
        <dbReference type="Proteomes" id="UP000070659"/>
    </source>
</evidence>
<accession>A0A132MQH5</accession>
<dbReference type="GO" id="GO:0004497">
    <property type="term" value="F:monooxygenase activity"/>
    <property type="evidence" value="ECO:0007669"/>
    <property type="project" value="UniProtKB-KW"/>
</dbReference>
<comment type="caution">
    <text evidence="9">The sequence shown here is derived from an EMBL/GenBank/DDBJ whole genome shotgun (WGS) entry which is preliminary data.</text>
</comment>
<dbReference type="PANTHER" id="PTHR46696">
    <property type="entry name" value="P450, PUTATIVE (EUROFUNG)-RELATED"/>
    <property type="match status" value="1"/>
</dbReference>
<dbReference type="GO" id="GO:0016705">
    <property type="term" value="F:oxidoreductase activity, acting on paired donors, with incorporation or reduction of molecular oxygen"/>
    <property type="evidence" value="ECO:0007669"/>
    <property type="project" value="InterPro"/>
</dbReference>
<keyword evidence="6 7" id="KW-0503">Monooxygenase</keyword>
<keyword evidence="5 7" id="KW-0408">Iron</keyword>
<sequence length="398" mass="44765">MTVFDELPALPFDRPDLLRTAPLFHQLQKTHPITPVRTPAGDVGWLVTRYEDVKTLLADRRLGRSHPDPDQAARFSNSAFLGGPTGNYTTEEEDHARLRRLMTRSFTARRMEMLRPRVQALVDELLDELERQAPPADFHETFSFPLPVLVICELLGVPYEDRQVFRTWADESAEMFDGTRAAAAYQQLAEYMYGLIERKRRHPGEDVISDLVAARDEHGQLSEDEMIQLAVGLLFAGHETTVARIDFGVLLLLTHPEQRAALQADPSLVPRTVEEILRVAAPSQGVIPRYARADIEIGGVTIRAGDLVLLALEPANRDEAVFPEPDRFDVTREQNPHVMFGHGPRFCAGASLARVELQAVFGTLFWRFPTLRLAVPLEELRLRDSLLTGGLEALPVTW</sequence>
<reference evidence="11" key="2">
    <citation type="submission" date="2015-02" db="EMBL/GenBank/DDBJ databases">
        <title>Physiological reanalysis, assessment of diazotrophy, and genome sequences of multiple isolates of Streptomyces thermoautotrophicus.</title>
        <authorList>
            <person name="MacKellar D.C."/>
            <person name="Lieber L."/>
            <person name="Norman J."/>
            <person name="Bolger A."/>
            <person name="Tobin C."/>
            <person name="Murray J.W."/>
            <person name="Friesen M."/>
            <person name="Prell J."/>
        </authorList>
    </citation>
    <scope>NUCLEOTIDE SEQUENCE [LARGE SCALE GENOMIC DNA]</scope>
    <source>
        <strain evidence="11">UBT1</strain>
    </source>
</reference>
<dbReference type="FunFam" id="1.10.630.10:FF:000018">
    <property type="entry name" value="Cytochrome P450 monooxygenase"/>
    <property type="match status" value="1"/>
</dbReference>
<organism evidence="9 12">
    <name type="scientific">Carbonactinospora thermoautotrophica</name>
    <dbReference type="NCBI Taxonomy" id="1469144"/>
    <lineage>
        <taxon>Bacteria</taxon>
        <taxon>Bacillati</taxon>
        <taxon>Actinomycetota</taxon>
        <taxon>Actinomycetes</taxon>
        <taxon>Kitasatosporales</taxon>
        <taxon>Carbonactinosporaceae</taxon>
        <taxon>Carbonactinospora</taxon>
    </lineage>
</organism>
<evidence type="ECO:0000313" key="10">
    <source>
        <dbReference type="EMBL" id="KWX10456.1"/>
    </source>
</evidence>
<evidence type="ECO:0000256" key="4">
    <source>
        <dbReference type="ARBA" id="ARBA00023002"/>
    </source>
</evidence>
<dbReference type="PATRIC" id="fig|1469144.8.peg.1838"/>
<dbReference type="GO" id="GO:0020037">
    <property type="term" value="F:heme binding"/>
    <property type="evidence" value="ECO:0007669"/>
    <property type="project" value="InterPro"/>
</dbReference>
<dbReference type="InterPro" id="IPR001128">
    <property type="entry name" value="Cyt_P450"/>
</dbReference>
<dbReference type="EMBL" id="JYIK01000467">
    <property type="protein sequence ID" value="KWX10456.1"/>
    <property type="molecule type" value="Genomic_DNA"/>
</dbReference>
<dbReference type="Gene3D" id="1.10.630.10">
    <property type="entry name" value="Cytochrome P450"/>
    <property type="match status" value="1"/>
</dbReference>
<dbReference type="PANTHER" id="PTHR46696:SF6">
    <property type="entry name" value="P450, PUTATIVE (EUROFUNG)-RELATED"/>
    <property type="match status" value="1"/>
</dbReference>
<dbReference type="Proteomes" id="UP000070659">
    <property type="component" value="Unassembled WGS sequence"/>
</dbReference>
<name>A0A132MQH5_9ACTN</name>
<dbReference type="InterPro" id="IPR017972">
    <property type="entry name" value="Cyt_P450_CS"/>
</dbReference>
<dbReference type="Pfam" id="PF00067">
    <property type="entry name" value="p450"/>
    <property type="match status" value="1"/>
</dbReference>
<comment type="similarity">
    <text evidence="1 7">Belongs to the cytochrome P450 family.</text>
</comment>
<dbReference type="Proteomes" id="UP000070598">
    <property type="component" value="Unassembled WGS sequence"/>
</dbReference>
<evidence type="ECO:0000256" key="1">
    <source>
        <dbReference type="ARBA" id="ARBA00010617"/>
    </source>
</evidence>
<dbReference type="GO" id="GO:0005506">
    <property type="term" value="F:iron ion binding"/>
    <property type="evidence" value="ECO:0007669"/>
    <property type="project" value="InterPro"/>
</dbReference>
<proteinExistence type="inferred from homology"/>
<evidence type="ECO:0000313" key="11">
    <source>
        <dbReference type="Proteomes" id="UP000070598"/>
    </source>
</evidence>
<dbReference type="CDD" id="cd11031">
    <property type="entry name" value="Cyp158A-like"/>
    <property type="match status" value="1"/>
</dbReference>
<feature type="compositionally biased region" description="Basic and acidic residues" evidence="8">
    <location>
        <begin position="62"/>
        <end position="71"/>
    </location>
</feature>
<dbReference type="PRINTS" id="PR00385">
    <property type="entry name" value="P450"/>
</dbReference>
<evidence type="ECO:0000256" key="2">
    <source>
        <dbReference type="ARBA" id="ARBA00022617"/>
    </source>
</evidence>
<reference evidence="9 12" key="1">
    <citation type="submission" date="2015-02" db="EMBL/GenBank/DDBJ databases">
        <title>Physiological reanalysis, assessment of diazotrophy, and genome sequences of multiple isolates of Streptomyces thermoautotrophicus.</title>
        <authorList>
            <person name="MacKellar D.C."/>
            <person name="Lieber L."/>
            <person name="Norman J."/>
            <person name="Bolger A."/>
            <person name="Tobin C."/>
            <person name="Murray J.W."/>
            <person name="Prell J."/>
        </authorList>
    </citation>
    <scope>NUCLEOTIDE SEQUENCE [LARGE SCALE GENOMIC DNA]</scope>
    <source>
        <strain evidence="9 12">UBT1</strain>
    </source>
</reference>
<dbReference type="InterPro" id="IPR002397">
    <property type="entry name" value="Cyt_P450_B"/>
</dbReference>
<evidence type="ECO:0000313" key="9">
    <source>
        <dbReference type="EMBL" id="KWX00091.1"/>
    </source>
</evidence>
<evidence type="ECO:0000256" key="5">
    <source>
        <dbReference type="ARBA" id="ARBA00023004"/>
    </source>
</evidence>
<dbReference type="PROSITE" id="PS00086">
    <property type="entry name" value="CYTOCHROME_P450"/>
    <property type="match status" value="1"/>
</dbReference>